<feature type="region of interest" description="Disordered" evidence="1">
    <location>
        <begin position="149"/>
        <end position="181"/>
    </location>
</feature>
<protein>
    <recommendedName>
        <fullName evidence="5">DUF4124 domain-containing protein</fullName>
    </recommendedName>
</protein>
<gene>
    <name evidence="3" type="ORF">DFQ15_10740</name>
</gene>
<organism evidence="3 4">
    <name type="scientific">Xylophilus ampelinus</name>
    <dbReference type="NCBI Taxonomy" id="54067"/>
    <lineage>
        <taxon>Bacteria</taxon>
        <taxon>Pseudomonadati</taxon>
        <taxon>Pseudomonadota</taxon>
        <taxon>Betaproteobacteria</taxon>
        <taxon>Burkholderiales</taxon>
        <taxon>Xylophilus</taxon>
    </lineage>
</organism>
<keyword evidence="4" id="KW-1185">Reference proteome</keyword>
<keyword evidence="2" id="KW-0472">Membrane</keyword>
<dbReference type="AlphaFoldDB" id="A0A318SN98"/>
<name>A0A318SN98_9BURK</name>
<dbReference type="RefSeq" id="WP_146228665.1">
    <property type="nucleotide sequence ID" value="NZ_QJTC01000007.1"/>
</dbReference>
<feature type="region of interest" description="Disordered" evidence="1">
    <location>
        <begin position="1"/>
        <end position="24"/>
    </location>
</feature>
<evidence type="ECO:0000313" key="3">
    <source>
        <dbReference type="EMBL" id="PYE78390.1"/>
    </source>
</evidence>
<evidence type="ECO:0008006" key="5">
    <source>
        <dbReference type="Google" id="ProtNLM"/>
    </source>
</evidence>
<feature type="transmembrane region" description="Helical" evidence="2">
    <location>
        <begin position="27"/>
        <end position="44"/>
    </location>
</feature>
<dbReference type="Proteomes" id="UP000247540">
    <property type="component" value="Unassembled WGS sequence"/>
</dbReference>
<dbReference type="OrthoDB" id="8851998at2"/>
<evidence type="ECO:0000256" key="1">
    <source>
        <dbReference type="SAM" id="MobiDB-lite"/>
    </source>
</evidence>
<feature type="region of interest" description="Disordered" evidence="1">
    <location>
        <begin position="64"/>
        <end position="107"/>
    </location>
</feature>
<evidence type="ECO:0000313" key="4">
    <source>
        <dbReference type="Proteomes" id="UP000247540"/>
    </source>
</evidence>
<feature type="compositionally biased region" description="Basic and acidic residues" evidence="1">
    <location>
        <begin position="1"/>
        <end position="21"/>
    </location>
</feature>
<feature type="compositionally biased region" description="Polar residues" evidence="1">
    <location>
        <begin position="165"/>
        <end position="178"/>
    </location>
</feature>
<keyword evidence="2" id="KW-0812">Transmembrane</keyword>
<sequence length="229" mass="24647">MGMADRDYMRERRPADADFRPPRRRGAPTWVVVLVCCAALAGLYRAGDQYLAYRAAQDDSRRQAKAAAVPALRREPPSGSPPSTTGLTAAPDRSGSGSGAPVTSRPAAVQTFSKCVDPRGRTVYSDGPCGAGERASRVEVRSDVNVVDAEPVPLTPPPQAHAGTQVATTPRPFQTPQSPAYDPRAACTTLNQAIAGYDAQARQAHSGQMQDWISARRKEARDEQFRLRC</sequence>
<keyword evidence="2" id="KW-1133">Transmembrane helix</keyword>
<proteinExistence type="predicted"/>
<evidence type="ECO:0000256" key="2">
    <source>
        <dbReference type="SAM" id="Phobius"/>
    </source>
</evidence>
<dbReference type="EMBL" id="QJTC01000007">
    <property type="protein sequence ID" value="PYE78390.1"/>
    <property type="molecule type" value="Genomic_DNA"/>
</dbReference>
<accession>A0A318SN98</accession>
<comment type="caution">
    <text evidence="3">The sequence shown here is derived from an EMBL/GenBank/DDBJ whole genome shotgun (WGS) entry which is preliminary data.</text>
</comment>
<reference evidence="3 4" key="1">
    <citation type="submission" date="2018-06" db="EMBL/GenBank/DDBJ databases">
        <title>Genomic Encyclopedia of Type Strains, Phase III (KMG-III): the genomes of soil and plant-associated and newly described type strains.</title>
        <authorList>
            <person name="Whitman W."/>
        </authorList>
    </citation>
    <scope>NUCLEOTIDE SEQUENCE [LARGE SCALE GENOMIC DNA]</scope>
    <source>
        <strain evidence="3 4">CECT 7646</strain>
    </source>
</reference>